<comment type="caution">
    <text evidence="1">The sequence shown here is derived from an EMBL/GenBank/DDBJ whole genome shotgun (WGS) entry which is preliminary data.</text>
</comment>
<sequence>MNDLFPQDVGHLAMVWHHNPMRIDPPLAGDERDTLAAFLDYHRDTLAMKCAGLTDEQLRSRAVEPSSLSLLGLVRHLADVERAWFRIRLNGEDLPPIFFTDAAPDDDFDALDSAPVEEVFATWRSEIEAARKISAETPLDTLMKRPNRAGELMSHRWILAHMLEEYARHNGHADFLRERLDGVTGE</sequence>
<dbReference type="InterPro" id="IPR007061">
    <property type="entry name" value="MST-like"/>
</dbReference>
<name>A0A7C9NQZ5_9ACTN</name>
<dbReference type="InterPro" id="IPR034660">
    <property type="entry name" value="DinB/YfiT-like"/>
</dbReference>
<dbReference type="Gene3D" id="1.20.120.450">
    <property type="entry name" value="dinb family like domain"/>
    <property type="match status" value="1"/>
</dbReference>
<organism evidence="1 2">
    <name type="scientific">Herbidospora solisilvae</name>
    <dbReference type="NCBI Taxonomy" id="2696284"/>
    <lineage>
        <taxon>Bacteria</taxon>
        <taxon>Bacillati</taxon>
        <taxon>Actinomycetota</taxon>
        <taxon>Actinomycetes</taxon>
        <taxon>Streptosporangiales</taxon>
        <taxon>Streptosporangiaceae</taxon>
        <taxon>Herbidospora</taxon>
    </lineage>
</organism>
<dbReference type="AlphaFoldDB" id="A0A7C9NQZ5"/>
<dbReference type="SUPFAM" id="SSF109854">
    <property type="entry name" value="DinB/YfiT-like putative metalloenzymes"/>
    <property type="match status" value="1"/>
</dbReference>
<accession>A0A7C9NQZ5</accession>
<dbReference type="EMBL" id="WXEW01000007">
    <property type="protein sequence ID" value="NAS25076.1"/>
    <property type="molecule type" value="Genomic_DNA"/>
</dbReference>
<proteinExistence type="predicted"/>
<reference evidence="1 2" key="1">
    <citation type="submission" date="2020-01" db="EMBL/GenBank/DDBJ databases">
        <title>Herbidospora sp. NEAU-GS84 nov., a novel actinomycete isolated from soil.</title>
        <authorList>
            <person name="Han L."/>
        </authorList>
    </citation>
    <scope>NUCLEOTIDE SEQUENCE [LARGE SCALE GENOMIC DNA]</scope>
    <source>
        <strain evidence="1 2">NEAU-GS84</strain>
    </source>
</reference>
<evidence type="ECO:0000313" key="1">
    <source>
        <dbReference type="EMBL" id="NAS25076.1"/>
    </source>
</evidence>
<dbReference type="Proteomes" id="UP000479526">
    <property type="component" value="Unassembled WGS sequence"/>
</dbReference>
<gene>
    <name evidence="1" type="ORF">GT755_25745</name>
</gene>
<protein>
    <submittedName>
        <fullName evidence="1">DUF664 domain-containing protein</fullName>
    </submittedName>
</protein>
<keyword evidence="2" id="KW-1185">Reference proteome</keyword>
<evidence type="ECO:0000313" key="2">
    <source>
        <dbReference type="Proteomes" id="UP000479526"/>
    </source>
</evidence>
<dbReference type="Pfam" id="PF04978">
    <property type="entry name" value="MST"/>
    <property type="match status" value="1"/>
</dbReference>